<dbReference type="PANTHER" id="PTHR47064">
    <property type="entry name" value="PUTATIVE (AFU_ORTHOLOGUE AFUA_1G08990)-RELATED"/>
    <property type="match status" value="1"/>
</dbReference>
<keyword evidence="1" id="KW-0732">Signal</keyword>
<evidence type="ECO:0000259" key="2">
    <source>
        <dbReference type="Pfam" id="PF08450"/>
    </source>
</evidence>
<proteinExistence type="predicted"/>
<dbReference type="Proteomes" id="UP000184304">
    <property type="component" value="Unassembled WGS sequence"/>
</dbReference>
<sequence length="417" mass="45279">MELQFTMKNLLLLLASFTGSLVQAQTGVTHPISEECGPSVVCVNHYANVLPYHFFRNVSTMDAVTTFGDTTVANGTVLQDVKTADFIVYNKEKGLDILGSNPSYEYVFAVNDAVHEAPVYVASQNKLYLSQLAPPPGYLPQLVVDLNQDPPTLSEYLSDPPVYAPNGGTFHDGKIIWGASGGNSSIGGTEQRISLRTLDPETNKTTSLVNNYFGYYFNTIDDIAVHPKTGDIWFTDPQYSWFNDITDTPPQLPCASYRYNTSSGAVVVVDDSIGQPNGIAFTPDGSIVYISDTAAVSAPIDPKYGHPGSTFNTTHRRTIYAFDVSEDGAHAYNKRAIYLAPGFVPDGLKVAANGYILTGCGRGVDVLDPSGELLLTIQTNYTVQNFAWTGPELKTLWLMGNGGISKVEWNLPGQVLK</sequence>
<evidence type="ECO:0000313" key="4">
    <source>
        <dbReference type="Proteomes" id="UP000184304"/>
    </source>
</evidence>
<organism evidence="3 4">
    <name type="scientific">Aspergillus tubingensis (strain CBS 134.48)</name>
    <dbReference type="NCBI Taxonomy" id="767770"/>
    <lineage>
        <taxon>Eukaryota</taxon>
        <taxon>Fungi</taxon>
        <taxon>Dikarya</taxon>
        <taxon>Ascomycota</taxon>
        <taxon>Pezizomycotina</taxon>
        <taxon>Eurotiomycetes</taxon>
        <taxon>Eurotiomycetidae</taxon>
        <taxon>Eurotiales</taxon>
        <taxon>Aspergillaceae</taxon>
        <taxon>Aspergillus</taxon>
        <taxon>Aspergillus subgen. Circumdati</taxon>
    </lineage>
</organism>
<evidence type="ECO:0000313" key="3">
    <source>
        <dbReference type="EMBL" id="OJI90559.1"/>
    </source>
</evidence>
<name>A0A1L9NMT7_ASPTC</name>
<dbReference type="VEuPathDB" id="FungiDB:ASPTUDRAFT_250486"/>
<dbReference type="AlphaFoldDB" id="A0A1L9NMT7"/>
<protein>
    <recommendedName>
        <fullName evidence="2">SMP-30/Gluconolactonase/LRE-like region domain-containing protein</fullName>
    </recommendedName>
</protein>
<dbReference type="STRING" id="767770.A0A1L9NMT7"/>
<dbReference type="InterPro" id="IPR011042">
    <property type="entry name" value="6-blade_b-propeller_TolB-like"/>
</dbReference>
<feature type="domain" description="SMP-30/Gluconolactonase/LRE-like region" evidence="2">
    <location>
        <begin position="313"/>
        <end position="398"/>
    </location>
</feature>
<dbReference type="Pfam" id="PF08450">
    <property type="entry name" value="SGL"/>
    <property type="match status" value="2"/>
</dbReference>
<dbReference type="Gene3D" id="2.120.10.30">
    <property type="entry name" value="TolB, C-terminal domain"/>
    <property type="match status" value="1"/>
</dbReference>
<reference evidence="4" key="1">
    <citation type="journal article" date="2017" name="Genome Biol.">
        <title>Comparative genomics reveals high biological diversity and specific adaptations in the industrially and medically important fungal genus Aspergillus.</title>
        <authorList>
            <person name="de Vries R.P."/>
            <person name="Riley R."/>
            <person name="Wiebenga A."/>
            <person name="Aguilar-Osorio G."/>
            <person name="Amillis S."/>
            <person name="Uchima C.A."/>
            <person name="Anderluh G."/>
            <person name="Asadollahi M."/>
            <person name="Askin M."/>
            <person name="Barry K."/>
            <person name="Battaglia E."/>
            <person name="Bayram O."/>
            <person name="Benocci T."/>
            <person name="Braus-Stromeyer S.A."/>
            <person name="Caldana C."/>
            <person name="Canovas D."/>
            <person name="Cerqueira G.C."/>
            <person name="Chen F."/>
            <person name="Chen W."/>
            <person name="Choi C."/>
            <person name="Clum A."/>
            <person name="Dos Santos R.A."/>
            <person name="Damasio A.R."/>
            <person name="Diallinas G."/>
            <person name="Emri T."/>
            <person name="Fekete E."/>
            <person name="Flipphi M."/>
            <person name="Freyberg S."/>
            <person name="Gallo A."/>
            <person name="Gournas C."/>
            <person name="Habgood R."/>
            <person name="Hainaut M."/>
            <person name="Harispe M.L."/>
            <person name="Henrissat B."/>
            <person name="Hilden K.S."/>
            <person name="Hope R."/>
            <person name="Hossain A."/>
            <person name="Karabika E."/>
            <person name="Karaffa L."/>
            <person name="Karanyi Z."/>
            <person name="Krasevec N."/>
            <person name="Kuo A."/>
            <person name="Kusch H."/>
            <person name="LaButti K."/>
            <person name="Lagendijk E.L."/>
            <person name="Lapidus A."/>
            <person name="Levasseur A."/>
            <person name="Lindquist E."/>
            <person name="Lipzen A."/>
            <person name="Logrieco A.F."/>
            <person name="MacCabe A."/>
            <person name="Maekelae M.R."/>
            <person name="Malavazi I."/>
            <person name="Melin P."/>
            <person name="Meyer V."/>
            <person name="Mielnichuk N."/>
            <person name="Miskei M."/>
            <person name="Molnar A.P."/>
            <person name="Mule G."/>
            <person name="Ngan C.Y."/>
            <person name="Orejas M."/>
            <person name="Orosz E."/>
            <person name="Ouedraogo J.P."/>
            <person name="Overkamp K.M."/>
            <person name="Park H.-S."/>
            <person name="Perrone G."/>
            <person name="Piumi F."/>
            <person name="Punt P.J."/>
            <person name="Ram A.F."/>
            <person name="Ramon A."/>
            <person name="Rauscher S."/>
            <person name="Record E."/>
            <person name="Riano-Pachon D.M."/>
            <person name="Robert V."/>
            <person name="Roehrig J."/>
            <person name="Ruller R."/>
            <person name="Salamov A."/>
            <person name="Salih N.S."/>
            <person name="Samson R.A."/>
            <person name="Sandor E."/>
            <person name="Sanguinetti M."/>
            <person name="Schuetze T."/>
            <person name="Sepcic K."/>
            <person name="Shelest E."/>
            <person name="Sherlock G."/>
            <person name="Sophianopoulou V."/>
            <person name="Squina F.M."/>
            <person name="Sun H."/>
            <person name="Susca A."/>
            <person name="Todd R.B."/>
            <person name="Tsang A."/>
            <person name="Unkles S.E."/>
            <person name="van de Wiele N."/>
            <person name="van Rossen-Uffink D."/>
            <person name="Oliveira J.V."/>
            <person name="Vesth T.C."/>
            <person name="Visser J."/>
            <person name="Yu J.-H."/>
            <person name="Zhou M."/>
            <person name="Andersen M.R."/>
            <person name="Archer D.B."/>
            <person name="Baker S.E."/>
            <person name="Benoit I."/>
            <person name="Brakhage A.A."/>
            <person name="Braus G.H."/>
            <person name="Fischer R."/>
            <person name="Frisvad J.C."/>
            <person name="Goldman G.H."/>
            <person name="Houbraken J."/>
            <person name="Oakley B."/>
            <person name="Pocsi I."/>
            <person name="Scazzocchio C."/>
            <person name="Seiboth B."/>
            <person name="vanKuyk P.A."/>
            <person name="Wortman J."/>
            <person name="Dyer P.S."/>
            <person name="Grigoriev I.V."/>
        </authorList>
    </citation>
    <scope>NUCLEOTIDE SEQUENCE [LARGE SCALE GENOMIC DNA]</scope>
    <source>
        <strain evidence="4">CBS 134.48</strain>
    </source>
</reference>
<feature type="chain" id="PRO_5011978939" description="SMP-30/Gluconolactonase/LRE-like region domain-containing protein" evidence="1">
    <location>
        <begin position="25"/>
        <end position="417"/>
    </location>
</feature>
<dbReference type="SUPFAM" id="SSF63829">
    <property type="entry name" value="Calcium-dependent phosphotriesterase"/>
    <property type="match status" value="1"/>
</dbReference>
<dbReference type="InterPro" id="IPR052988">
    <property type="entry name" value="Oryzine_lactonohydrolase"/>
</dbReference>
<evidence type="ECO:0000256" key="1">
    <source>
        <dbReference type="SAM" id="SignalP"/>
    </source>
</evidence>
<keyword evidence="4" id="KW-1185">Reference proteome</keyword>
<dbReference type="EMBL" id="KV878176">
    <property type="protein sequence ID" value="OJI90559.1"/>
    <property type="molecule type" value="Genomic_DNA"/>
</dbReference>
<feature type="signal peptide" evidence="1">
    <location>
        <begin position="1"/>
        <end position="24"/>
    </location>
</feature>
<dbReference type="OrthoDB" id="423498at2759"/>
<feature type="domain" description="SMP-30/Gluconolactonase/LRE-like region" evidence="2">
    <location>
        <begin position="192"/>
        <end position="295"/>
    </location>
</feature>
<dbReference type="PANTHER" id="PTHR47064:SF2">
    <property type="entry name" value="SMP-30_GLUCONOLACTONASE_LRE-LIKE REGION DOMAIN-CONTAINING PROTEIN-RELATED"/>
    <property type="match status" value="1"/>
</dbReference>
<gene>
    <name evidence="3" type="ORF">ASPTUDRAFT_250486</name>
</gene>
<dbReference type="OMA" id="NVLPYHF"/>
<accession>A0A1L9NMT7</accession>
<dbReference type="InterPro" id="IPR013658">
    <property type="entry name" value="SGL"/>
</dbReference>